<evidence type="ECO:0000256" key="3">
    <source>
        <dbReference type="ARBA" id="ARBA00022679"/>
    </source>
</evidence>
<organism evidence="8 9">
    <name type="scientific">Mucor flavus</name>
    <dbReference type="NCBI Taxonomy" id="439312"/>
    <lineage>
        <taxon>Eukaryota</taxon>
        <taxon>Fungi</taxon>
        <taxon>Fungi incertae sedis</taxon>
        <taxon>Mucoromycota</taxon>
        <taxon>Mucoromycotina</taxon>
        <taxon>Mucoromycetes</taxon>
        <taxon>Mucorales</taxon>
        <taxon>Mucorineae</taxon>
        <taxon>Mucoraceae</taxon>
        <taxon>Mucor</taxon>
    </lineage>
</organism>
<dbReference type="SUPFAM" id="SSF48439">
    <property type="entry name" value="Protein prenylyltransferase"/>
    <property type="match status" value="1"/>
</dbReference>
<dbReference type="InterPro" id="IPR002088">
    <property type="entry name" value="Prenyl_trans_a"/>
</dbReference>
<dbReference type="Proteomes" id="UP001473302">
    <property type="component" value="Unassembled WGS sequence"/>
</dbReference>
<dbReference type="PANTHER" id="PTHR11129">
    <property type="entry name" value="PROTEIN FARNESYLTRANSFERASE ALPHA SUBUNIT/RAB GERANYLGERANYL TRANSFERASE ALPHA SUBUNIT"/>
    <property type="match status" value="1"/>
</dbReference>
<protein>
    <recommendedName>
        <fullName evidence="6">Geranylgeranyl transferase type-2 subunit alpha</fullName>
        <ecNumber evidence="6">2.5.1.60</ecNumber>
    </recommendedName>
    <alternativeName>
        <fullName evidence="6">Geranylgeranyl transferase type II subunit alpha</fullName>
    </alternativeName>
</protein>
<name>A0ABP9YW61_9FUNG</name>
<comment type="function">
    <text evidence="6">Catalyzes the transfer of a geranyl-geranyl moiety from geranyl-geranyl pyrophosphate to cysteines occuring in specific C-terminal amino acid sequences.</text>
</comment>
<evidence type="ECO:0000256" key="2">
    <source>
        <dbReference type="ARBA" id="ARBA00022602"/>
    </source>
</evidence>
<evidence type="ECO:0000256" key="1">
    <source>
        <dbReference type="ARBA" id="ARBA00006734"/>
    </source>
</evidence>
<dbReference type="Pfam" id="PF01239">
    <property type="entry name" value="PPTA"/>
    <property type="match status" value="5"/>
</dbReference>
<reference evidence="8 9" key="1">
    <citation type="submission" date="2024-04" db="EMBL/GenBank/DDBJ databases">
        <title>genome sequences of Mucor flavus KT1a and Helicostylum pulchrum KT1b strains isolated from the surface of a dry-aged beef.</title>
        <authorList>
            <person name="Toyotome T."/>
            <person name="Hosono M."/>
            <person name="Torimaru M."/>
            <person name="Fukuda K."/>
            <person name="Mikami N."/>
        </authorList>
    </citation>
    <scope>NUCLEOTIDE SEQUENCE [LARGE SCALE GENOMIC DNA]</scope>
    <source>
        <strain evidence="8 9">KT1a</strain>
    </source>
</reference>
<keyword evidence="3 6" id="KW-0808">Transferase</keyword>
<evidence type="ECO:0000256" key="6">
    <source>
        <dbReference type="RuleBase" id="RU367120"/>
    </source>
</evidence>
<keyword evidence="9" id="KW-1185">Reference proteome</keyword>
<keyword evidence="2 6" id="KW-0637">Prenyltransferase</keyword>
<evidence type="ECO:0000256" key="4">
    <source>
        <dbReference type="ARBA" id="ARBA00022737"/>
    </source>
</evidence>
<sequence length="507" mass="59790">MSDVHGRKREKTTEEVVKARKLREAGKIKEYNQLVLDCRTKMEDKQYDADAFILTTKILQWNPDYYTIWNYRRILILDQVSKDAEKEQKLYQNELVFFLQLIKINPKSYWLWNHRIWCLQTMPQPDWKAELGLVDKMLTMDARNFHGWDYRRFVVSHLVKKAQDETKIADIVKQEYEFTTRKINQSFSNYSAWHQRSKLLPDIVASMSTEEKDKVAVNELDLVKAAIYTDPEDQSAWLYYWWLLGRAPEEVELLGAYQLKDTPLVILGFNDMIKFMQVPQLFDANNQPLLGKLYPLCEGSGNASIWLFLLDNNLAAKNIILDAASTILPSTSSKKVPCKQWNINITEMDKGEGAFKRVEALKNNLKSVWLPPSTKMYKDSTLKDQTSWYTLDRIQLLKDEIETVRELLELEPDSAWALQTLAHFLNQLLLRTGQVDLYNEIIVTLDTLIEIDSDRKHRYQDQKSSLIKRFYLTIKRLTFHPSLLFLFYQSYYLKIVLSFLQRNYNLK</sequence>
<feature type="transmembrane region" description="Helical" evidence="7">
    <location>
        <begin position="479"/>
        <end position="500"/>
    </location>
</feature>
<dbReference type="EC" id="2.5.1.60" evidence="6"/>
<proteinExistence type="inferred from homology"/>
<dbReference type="PROSITE" id="PS51147">
    <property type="entry name" value="PFTA"/>
    <property type="match status" value="5"/>
</dbReference>
<keyword evidence="7" id="KW-0472">Membrane</keyword>
<accession>A0ABP9YW61</accession>
<dbReference type="PANTHER" id="PTHR11129:SF2">
    <property type="entry name" value="GERANYLGERANYL TRANSFERASE TYPE-2 SUBUNIT ALPHA"/>
    <property type="match status" value="1"/>
</dbReference>
<gene>
    <name evidence="8" type="ORF">MFLAVUS_004516</name>
</gene>
<comment type="catalytic activity">
    <reaction evidence="5 6">
        <text>geranylgeranyl diphosphate + L-cysteinyl-[protein] = S-geranylgeranyl-L-cysteinyl-[protein] + diphosphate</text>
        <dbReference type="Rhea" id="RHEA:21240"/>
        <dbReference type="Rhea" id="RHEA-COMP:10131"/>
        <dbReference type="Rhea" id="RHEA-COMP:11537"/>
        <dbReference type="ChEBI" id="CHEBI:29950"/>
        <dbReference type="ChEBI" id="CHEBI:33019"/>
        <dbReference type="ChEBI" id="CHEBI:57533"/>
        <dbReference type="ChEBI" id="CHEBI:86021"/>
        <dbReference type="EC" id="2.5.1.60"/>
    </reaction>
</comment>
<evidence type="ECO:0000256" key="7">
    <source>
        <dbReference type="SAM" id="Phobius"/>
    </source>
</evidence>
<dbReference type="EMBL" id="BAABUK010000009">
    <property type="protein sequence ID" value="GAA5811087.1"/>
    <property type="molecule type" value="Genomic_DNA"/>
</dbReference>
<comment type="similarity">
    <text evidence="1 6">Belongs to the protein prenyltransferase subunit alpha family.</text>
</comment>
<evidence type="ECO:0000256" key="5">
    <source>
        <dbReference type="ARBA" id="ARBA00047658"/>
    </source>
</evidence>
<keyword evidence="4" id="KW-0677">Repeat</keyword>
<keyword evidence="7" id="KW-0812">Transmembrane</keyword>
<evidence type="ECO:0000313" key="9">
    <source>
        <dbReference type="Proteomes" id="UP001473302"/>
    </source>
</evidence>
<dbReference type="Gene3D" id="1.25.40.120">
    <property type="entry name" value="Protein prenylyltransferase"/>
    <property type="match status" value="2"/>
</dbReference>
<evidence type="ECO:0000313" key="8">
    <source>
        <dbReference type="EMBL" id="GAA5811087.1"/>
    </source>
</evidence>
<comment type="caution">
    <text evidence="8">The sequence shown here is derived from an EMBL/GenBank/DDBJ whole genome shotgun (WGS) entry which is preliminary data.</text>
</comment>
<keyword evidence="7" id="KW-1133">Transmembrane helix</keyword>